<evidence type="ECO:0000313" key="2">
    <source>
        <dbReference type="EMBL" id="PTB66630.1"/>
    </source>
</evidence>
<dbReference type="OrthoDB" id="5360893at2759"/>
<dbReference type="PANTHER" id="PTHR12110:SF56">
    <property type="entry name" value="DEHYDRATASE, PUTATIVE (AFU_ORTHOLOGUE AFUA_6G08740)-RELATED"/>
    <property type="match status" value="1"/>
</dbReference>
<gene>
    <name evidence="2" type="ORF">BBK36DRAFT_1197949</name>
</gene>
<dbReference type="InterPro" id="IPR036237">
    <property type="entry name" value="Xyl_isomerase-like_sf"/>
</dbReference>
<keyword evidence="2" id="KW-0413">Isomerase</keyword>
<dbReference type="InterPro" id="IPR050312">
    <property type="entry name" value="IolE/XylAMocC-like"/>
</dbReference>
<dbReference type="EMBL" id="KZ680212">
    <property type="protein sequence ID" value="PTB66630.1"/>
    <property type="molecule type" value="Genomic_DNA"/>
</dbReference>
<dbReference type="SUPFAM" id="SSF51658">
    <property type="entry name" value="Xylose isomerase-like"/>
    <property type="match status" value="1"/>
</dbReference>
<dbReference type="GeneID" id="36605132"/>
<dbReference type="Pfam" id="PF01261">
    <property type="entry name" value="AP_endonuc_2"/>
    <property type="match status" value="1"/>
</dbReference>
<dbReference type="Proteomes" id="UP000241546">
    <property type="component" value="Unassembled WGS sequence"/>
</dbReference>
<feature type="domain" description="Xylose isomerase-like TIM barrel" evidence="1">
    <location>
        <begin position="32"/>
        <end position="316"/>
    </location>
</feature>
<keyword evidence="3" id="KW-1185">Reference proteome</keyword>
<accession>A0A2T4BBC2</accession>
<evidence type="ECO:0000313" key="3">
    <source>
        <dbReference type="Proteomes" id="UP000241546"/>
    </source>
</evidence>
<evidence type="ECO:0000259" key="1">
    <source>
        <dbReference type="Pfam" id="PF01261"/>
    </source>
</evidence>
<dbReference type="AlphaFoldDB" id="A0A2T4BBC2"/>
<dbReference type="GO" id="GO:0016853">
    <property type="term" value="F:isomerase activity"/>
    <property type="evidence" value="ECO:0007669"/>
    <property type="project" value="UniProtKB-KW"/>
</dbReference>
<dbReference type="InterPro" id="IPR013022">
    <property type="entry name" value="Xyl_isomerase-like_TIM-brl"/>
</dbReference>
<dbReference type="RefSeq" id="XP_024749950.1">
    <property type="nucleotide sequence ID" value="XM_024897014.1"/>
</dbReference>
<name>A0A2T4BBC2_9HYPO</name>
<protein>
    <submittedName>
        <fullName evidence="2">Xylose isomerase-like protein</fullName>
    </submittedName>
</protein>
<dbReference type="PANTHER" id="PTHR12110">
    <property type="entry name" value="HYDROXYPYRUVATE ISOMERASE"/>
    <property type="match status" value="1"/>
</dbReference>
<organism evidence="2 3">
    <name type="scientific">Trichoderma citrinoviride</name>
    <dbReference type="NCBI Taxonomy" id="58853"/>
    <lineage>
        <taxon>Eukaryota</taxon>
        <taxon>Fungi</taxon>
        <taxon>Dikarya</taxon>
        <taxon>Ascomycota</taxon>
        <taxon>Pezizomycotina</taxon>
        <taxon>Sordariomycetes</taxon>
        <taxon>Hypocreomycetidae</taxon>
        <taxon>Hypocreales</taxon>
        <taxon>Hypocreaceae</taxon>
        <taxon>Trichoderma</taxon>
    </lineage>
</organism>
<sequence>MGIRHNGRYFPTCFASCSIPSYFNASLPDKLNAIRKAGFDGIEMSMPDILTYGQHLNGETLNDDDFDGIVSISAKIRDLVDDLGLRILMLQPFSRFEGWSKLQQSDEREAAFRRARGWIRVMEALGTDMLQVGSSDADGISSSLDDLAADLRELADLLAEKGFRLAYENWCWATRAPTWEDVWQIVRKANRSNLGLCLDTFQTAGGEYGDPSTASGVIEEIGREELDARWKHSMAEMADTIRGDEIFLLQISDAYKVTPPLCSNGDRPRCAWSHDYRPLPFDGGYLPIQDVLGAVLRTGFSGWLSIEVFDSKPKEGMSLQDFTKAAMESLHRLLAEV</sequence>
<proteinExistence type="predicted"/>
<reference evidence="3" key="1">
    <citation type="submission" date="2016-07" db="EMBL/GenBank/DDBJ databases">
        <title>Multiple horizontal gene transfer events from other fungi enriched the ability of initially mycotrophic Trichoderma (Ascomycota) to feed on dead plant biomass.</title>
        <authorList>
            <consortium name="DOE Joint Genome Institute"/>
            <person name="Atanasova L."/>
            <person name="Chenthamara K."/>
            <person name="Zhang J."/>
            <person name="Grujic M."/>
            <person name="Henrissat B."/>
            <person name="Kuo A."/>
            <person name="Aerts A."/>
            <person name="Salamov A."/>
            <person name="Lipzen A."/>
            <person name="Labutti K."/>
            <person name="Barry K."/>
            <person name="Miao Y."/>
            <person name="Rahimi M.J."/>
            <person name="Shen Q."/>
            <person name="Grigoriev I.V."/>
            <person name="Kubicek C.P."/>
            <person name="Druzhinina I.S."/>
        </authorList>
    </citation>
    <scope>NUCLEOTIDE SEQUENCE [LARGE SCALE GENOMIC DNA]</scope>
    <source>
        <strain evidence="3">TUCIM 6016</strain>
    </source>
</reference>
<dbReference type="Gene3D" id="3.20.20.150">
    <property type="entry name" value="Divalent-metal-dependent TIM barrel enzymes"/>
    <property type="match status" value="1"/>
</dbReference>